<keyword evidence="3" id="KW-1185">Reference proteome</keyword>
<accession>A0ABS1DLU8</accession>
<evidence type="ECO:0000313" key="1">
    <source>
        <dbReference type="EMBL" id="MBK1671500.1"/>
    </source>
</evidence>
<organism evidence="1 3">
    <name type="scientific">Rhodovibrio sodomensis</name>
    <dbReference type="NCBI Taxonomy" id="1088"/>
    <lineage>
        <taxon>Bacteria</taxon>
        <taxon>Pseudomonadati</taxon>
        <taxon>Pseudomonadota</taxon>
        <taxon>Alphaproteobacteria</taxon>
        <taxon>Rhodospirillales</taxon>
        <taxon>Rhodovibrionaceae</taxon>
        <taxon>Rhodovibrio</taxon>
    </lineage>
</organism>
<dbReference type="RefSeq" id="WP_242480851.1">
    <property type="nucleotide sequence ID" value="NZ_NRRL01000204.1"/>
</dbReference>
<reference evidence="1 3" key="2">
    <citation type="journal article" date="2020" name="Microorganisms">
        <title>Osmotic Adaptation and Compatible Solute Biosynthesis of Phototrophic Bacteria as Revealed from Genome Analyses.</title>
        <authorList>
            <person name="Imhoff J.F."/>
            <person name="Rahn T."/>
            <person name="Kunzel S."/>
            <person name="Keller A."/>
            <person name="Neulinger S.C."/>
        </authorList>
    </citation>
    <scope>NUCLEOTIDE SEQUENCE [LARGE SCALE GENOMIC DNA]</scope>
    <source>
        <strain evidence="1 3">DSM 9895</strain>
    </source>
</reference>
<dbReference type="Proteomes" id="UP001296873">
    <property type="component" value="Unassembled WGS sequence"/>
</dbReference>
<gene>
    <name evidence="1" type="ORF">CKO28_26225</name>
    <name evidence="2" type="ORF">CKO28_26310</name>
</gene>
<feature type="non-terminal residue" evidence="1">
    <location>
        <position position="62"/>
    </location>
</feature>
<sequence>MYIESVPNRQSPPAVLLRESRREGGKIKKRTVANLSGWPTDVVEGLRTLLKGGVAVERAEQA</sequence>
<proteinExistence type="predicted"/>
<evidence type="ECO:0000313" key="2">
    <source>
        <dbReference type="EMBL" id="MBK1671516.1"/>
    </source>
</evidence>
<name>A0ABS1DLU8_9PROT</name>
<reference evidence="1" key="1">
    <citation type="submission" date="2017-08" db="EMBL/GenBank/DDBJ databases">
        <authorList>
            <person name="Imhoff J.F."/>
            <person name="Rahn T."/>
            <person name="Kuenzel S."/>
            <person name="Neulinger S.C."/>
        </authorList>
    </citation>
    <scope>NUCLEOTIDE SEQUENCE</scope>
    <source>
        <strain evidence="1">DSM 9895</strain>
    </source>
</reference>
<protein>
    <submittedName>
        <fullName evidence="1">IS1634 family transposase</fullName>
    </submittedName>
</protein>
<dbReference type="EMBL" id="NRRL01000204">
    <property type="protein sequence ID" value="MBK1671500.1"/>
    <property type="molecule type" value="Genomic_DNA"/>
</dbReference>
<comment type="caution">
    <text evidence="1">The sequence shown here is derived from an EMBL/GenBank/DDBJ whole genome shotgun (WGS) entry which is preliminary data.</text>
</comment>
<evidence type="ECO:0000313" key="3">
    <source>
        <dbReference type="Proteomes" id="UP001296873"/>
    </source>
</evidence>
<dbReference type="EMBL" id="NRRL01000206">
    <property type="protein sequence ID" value="MBK1671516.1"/>
    <property type="molecule type" value="Genomic_DNA"/>
</dbReference>